<keyword evidence="2" id="KW-0472">Membrane</keyword>
<gene>
    <name evidence="3" type="ORF">G1H10_03270</name>
</gene>
<accession>A0A6L9S3G7</accession>
<evidence type="ECO:0000256" key="1">
    <source>
        <dbReference type="SAM" id="MobiDB-lite"/>
    </source>
</evidence>
<name>A0A6L9S3G7_9ACTN</name>
<evidence type="ECO:0000256" key="2">
    <source>
        <dbReference type="SAM" id="Phobius"/>
    </source>
</evidence>
<organism evidence="3 4">
    <name type="scientific">Phytoactinopolyspora halotolerans</name>
    <dbReference type="NCBI Taxonomy" id="1981512"/>
    <lineage>
        <taxon>Bacteria</taxon>
        <taxon>Bacillati</taxon>
        <taxon>Actinomycetota</taxon>
        <taxon>Actinomycetes</taxon>
        <taxon>Jiangellales</taxon>
        <taxon>Jiangellaceae</taxon>
        <taxon>Phytoactinopolyspora</taxon>
    </lineage>
</organism>
<keyword evidence="2" id="KW-0812">Transmembrane</keyword>
<evidence type="ECO:0000313" key="4">
    <source>
        <dbReference type="Proteomes" id="UP000475214"/>
    </source>
</evidence>
<dbReference type="EMBL" id="JAAGOA010000002">
    <property type="protein sequence ID" value="NED99183.1"/>
    <property type="molecule type" value="Genomic_DNA"/>
</dbReference>
<dbReference type="RefSeq" id="WP_163732632.1">
    <property type="nucleotide sequence ID" value="NZ_JAAGOA010000002.1"/>
</dbReference>
<feature type="transmembrane region" description="Helical" evidence="2">
    <location>
        <begin position="12"/>
        <end position="29"/>
    </location>
</feature>
<evidence type="ECO:0000313" key="3">
    <source>
        <dbReference type="EMBL" id="NED99183.1"/>
    </source>
</evidence>
<feature type="transmembrane region" description="Helical" evidence="2">
    <location>
        <begin position="41"/>
        <end position="60"/>
    </location>
</feature>
<proteinExistence type="predicted"/>
<comment type="caution">
    <text evidence="3">The sequence shown here is derived from an EMBL/GenBank/DDBJ whole genome shotgun (WGS) entry which is preliminary data.</text>
</comment>
<sequence length="94" mass="10345">MDVTPRMQRNASRTVHLVVAATLGTYVYAPDHIADGLRPFLMFVGIPLAVLTGLFLWKQAWFRRALGRRRGPSGNRAADAPRRDVAASGDRNVG</sequence>
<dbReference type="AlphaFoldDB" id="A0A6L9S3G7"/>
<dbReference type="Proteomes" id="UP000475214">
    <property type="component" value="Unassembled WGS sequence"/>
</dbReference>
<reference evidence="3 4" key="1">
    <citation type="submission" date="2020-02" db="EMBL/GenBank/DDBJ databases">
        <authorList>
            <person name="Li X.-J."/>
            <person name="Han X.-M."/>
        </authorList>
    </citation>
    <scope>NUCLEOTIDE SEQUENCE [LARGE SCALE GENOMIC DNA]</scope>
    <source>
        <strain evidence="3 4">CCTCC AB 2017055</strain>
    </source>
</reference>
<feature type="region of interest" description="Disordered" evidence="1">
    <location>
        <begin position="69"/>
        <end position="94"/>
    </location>
</feature>
<keyword evidence="2" id="KW-1133">Transmembrane helix</keyword>
<protein>
    <submittedName>
        <fullName evidence="3">Uncharacterized protein</fullName>
    </submittedName>
</protein>
<keyword evidence="4" id="KW-1185">Reference proteome</keyword>